<dbReference type="RefSeq" id="WP_183408751.1">
    <property type="nucleotide sequence ID" value="NZ_JACHWY010000001.1"/>
</dbReference>
<dbReference type="PRINTS" id="PR00385">
    <property type="entry name" value="P450"/>
</dbReference>
<dbReference type="GO" id="GO:0016705">
    <property type="term" value="F:oxidoreductase activity, acting on paired donors, with incorporation or reduction of molecular oxygen"/>
    <property type="evidence" value="ECO:0007669"/>
    <property type="project" value="InterPro"/>
</dbReference>
<dbReference type="GO" id="GO:0020037">
    <property type="term" value="F:heme binding"/>
    <property type="evidence" value="ECO:0007669"/>
    <property type="project" value="InterPro"/>
</dbReference>
<evidence type="ECO:0000313" key="11">
    <source>
        <dbReference type="EMBL" id="MBB3046041.1"/>
    </source>
</evidence>
<keyword evidence="12" id="KW-1185">Reference proteome</keyword>
<dbReference type="InterPro" id="IPR036396">
    <property type="entry name" value="Cyt_P450_sf"/>
</dbReference>
<evidence type="ECO:0000256" key="5">
    <source>
        <dbReference type="ARBA" id="ARBA00023002"/>
    </source>
</evidence>
<evidence type="ECO:0000256" key="10">
    <source>
        <dbReference type="SAM" id="MobiDB-lite"/>
    </source>
</evidence>
<evidence type="ECO:0000256" key="1">
    <source>
        <dbReference type="ARBA" id="ARBA00001971"/>
    </source>
</evidence>
<dbReference type="PANTHER" id="PTHR24286:SF24">
    <property type="entry name" value="LANOSTEROL 14-ALPHA DEMETHYLASE"/>
    <property type="match status" value="1"/>
</dbReference>
<evidence type="ECO:0000313" key="12">
    <source>
        <dbReference type="Proteomes" id="UP000537130"/>
    </source>
</evidence>
<name>A0A7W4W280_9GAMM</name>
<dbReference type="InterPro" id="IPR001128">
    <property type="entry name" value="Cyt_P450"/>
</dbReference>
<feature type="region of interest" description="Disordered" evidence="10">
    <location>
        <begin position="1"/>
        <end position="21"/>
    </location>
</feature>
<sequence length="453" mass="52267">MTSSTATPDYTQAPNNRKLGHIPGEKGWPVVGCLPRLRTDPFGLAKHHWDKYGPVSRINMGPQPGVMALGPDLAQTLFLDSDRNFSTKMGYDYALRTFYGDNLLCLDFDEHKFQRRIMQTSFKTAAMRSYVDTMNPILDKGMDQWAFDDNFRFYDNIKELLLRMTCKVFYGVEPEDEGSDELAKAFIDILDAQMGIVRLDVPGTKFHVGKNGQRFLRKYITNLIPIRRAGNGTDMLSHMCKETKPDGSYFTDEEIVDHASFLLFAAHDTTTSTLTHMMYYLATQPEWQERLRVEGEQIGRDYLEYEDLSSVVELDASFQEAQRLHPSVTVLVRRNIRDCELGGHHIPAHTLIFQYPIFTNRMEQYWTDPHRFDPERFFPERNEQKGHAFCHMPFGGGAHKCIGMHFGAMQSKLFTHQFLRKFQISLPKGYQAGFTYLPMPKEKNGLPLVVKRR</sequence>
<evidence type="ECO:0000256" key="9">
    <source>
        <dbReference type="RuleBase" id="RU000461"/>
    </source>
</evidence>
<dbReference type="GO" id="GO:0004497">
    <property type="term" value="F:monooxygenase activity"/>
    <property type="evidence" value="ECO:0007669"/>
    <property type="project" value="UniProtKB-KW"/>
</dbReference>
<dbReference type="PANTHER" id="PTHR24286">
    <property type="entry name" value="CYTOCHROME P450 26"/>
    <property type="match status" value="1"/>
</dbReference>
<dbReference type="InterPro" id="IPR017972">
    <property type="entry name" value="Cyt_P450_CS"/>
</dbReference>
<evidence type="ECO:0000256" key="8">
    <source>
        <dbReference type="PIRSR" id="PIRSR602401-1"/>
    </source>
</evidence>
<comment type="similarity">
    <text evidence="2 9">Belongs to the cytochrome P450 family.</text>
</comment>
<dbReference type="InterPro" id="IPR002401">
    <property type="entry name" value="Cyt_P450_E_grp-I"/>
</dbReference>
<dbReference type="Pfam" id="PF00067">
    <property type="entry name" value="p450"/>
    <property type="match status" value="1"/>
</dbReference>
<keyword evidence="7 9" id="KW-0503">Monooxygenase</keyword>
<keyword evidence="6 8" id="KW-0408">Iron</keyword>
<dbReference type="Proteomes" id="UP000537130">
    <property type="component" value="Unassembled WGS sequence"/>
</dbReference>
<dbReference type="GO" id="GO:0016125">
    <property type="term" value="P:sterol metabolic process"/>
    <property type="evidence" value="ECO:0007669"/>
    <property type="project" value="TreeGrafter"/>
</dbReference>
<feature type="compositionally biased region" description="Polar residues" evidence="10">
    <location>
        <begin position="1"/>
        <end position="15"/>
    </location>
</feature>
<comment type="caution">
    <text evidence="11">The sequence shown here is derived from an EMBL/GenBank/DDBJ whole genome shotgun (WGS) entry which is preliminary data.</text>
</comment>
<keyword evidence="3 8" id="KW-0349">Heme</keyword>
<evidence type="ECO:0000256" key="2">
    <source>
        <dbReference type="ARBA" id="ARBA00010617"/>
    </source>
</evidence>
<gene>
    <name evidence="11" type="ORF">FHR99_000277</name>
</gene>
<evidence type="ECO:0000256" key="6">
    <source>
        <dbReference type="ARBA" id="ARBA00023004"/>
    </source>
</evidence>
<dbReference type="PRINTS" id="PR00463">
    <property type="entry name" value="EP450I"/>
</dbReference>
<dbReference type="Gene3D" id="1.10.630.10">
    <property type="entry name" value="Cytochrome P450"/>
    <property type="match status" value="1"/>
</dbReference>
<accession>A0A7W4W280</accession>
<dbReference type="AlphaFoldDB" id="A0A7W4W280"/>
<keyword evidence="5 9" id="KW-0560">Oxidoreductase</keyword>
<protein>
    <submittedName>
        <fullName evidence="11">Cytochrome P450</fullName>
    </submittedName>
</protein>
<dbReference type="GO" id="GO:0005506">
    <property type="term" value="F:iron ion binding"/>
    <property type="evidence" value="ECO:0007669"/>
    <property type="project" value="InterPro"/>
</dbReference>
<comment type="cofactor">
    <cofactor evidence="1 8">
        <name>heme</name>
        <dbReference type="ChEBI" id="CHEBI:30413"/>
    </cofactor>
</comment>
<keyword evidence="4 8" id="KW-0479">Metal-binding</keyword>
<evidence type="ECO:0000256" key="7">
    <source>
        <dbReference type="ARBA" id="ARBA00023033"/>
    </source>
</evidence>
<dbReference type="EMBL" id="JACHWY010000001">
    <property type="protein sequence ID" value="MBB3046041.1"/>
    <property type="molecule type" value="Genomic_DNA"/>
</dbReference>
<dbReference type="SUPFAM" id="SSF48264">
    <property type="entry name" value="Cytochrome P450"/>
    <property type="match status" value="1"/>
</dbReference>
<evidence type="ECO:0000256" key="4">
    <source>
        <dbReference type="ARBA" id="ARBA00022723"/>
    </source>
</evidence>
<proteinExistence type="inferred from homology"/>
<evidence type="ECO:0000256" key="3">
    <source>
        <dbReference type="ARBA" id="ARBA00022617"/>
    </source>
</evidence>
<dbReference type="PROSITE" id="PS00086">
    <property type="entry name" value="CYTOCHROME_P450"/>
    <property type="match status" value="1"/>
</dbReference>
<feature type="binding site" description="axial binding residue" evidence="8">
    <location>
        <position position="401"/>
    </location>
    <ligand>
        <name>heme</name>
        <dbReference type="ChEBI" id="CHEBI:30413"/>
    </ligand>
    <ligandPart>
        <name>Fe</name>
        <dbReference type="ChEBI" id="CHEBI:18248"/>
    </ligandPart>
</feature>
<organism evidence="11 12">
    <name type="scientific">Litorivivens lipolytica</name>
    <dbReference type="NCBI Taxonomy" id="1524264"/>
    <lineage>
        <taxon>Bacteria</taxon>
        <taxon>Pseudomonadati</taxon>
        <taxon>Pseudomonadota</taxon>
        <taxon>Gammaproteobacteria</taxon>
        <taxon>Litorivivens</taxon>
    </lineage>
</organism>
<reference evidence="11 12" key="1">
    <citation type="submission" date="2020-08" db="EMBL/GenBank/DDBJ databases">
        <title>Genomic Encyclopedia of Type Strains, Phase III (KMG-III): the genomes of soil and plant-associated and newly described type strains.</title>
        <authorList>
            <person name="Whitman W."/>
        </authorList>
    </citation>
    <scope>NUCLEOTIDE SEQUENCE [LARGE SCALE GENOMIC DNA]</scope>
    <source>
        <strain evidence="11 12">CECT 8654</strain>
    </source>
</reference>